<dbReference type="InterPro" id="IPR050110">
    <property type="entry name" value="Glyoxalase_II_hydrolase"/>
</dbReference>
<comment type="function">
    <text evidence="7">Thiolesterase that catalyzes the hydrolysis of S-D-lactoyl-glutathione to form glutathione and D-lactic acid.</text>
</comment>
<accession>A0A411PMK1</accession>
<feature type="binding site" evidence="7">
    <location>
        <position position="54"/>
    </location>
    <ligand>
        <name>Zn(2+)</name>
        <dbReference type="ChEBI" id="CHEBI:29105"/>
        <label>1</label>
    </ligand>
</feature>
<evidence type="ECO:0000313" key="10">
    <source>
        <dbReference type="Proteomes" id="UP000291106"/>
    </source>
</evidence>
<feature type="binding site" evidence="7">
    <location>
        <position position="174"/>
    </location>
    <ligand>
        <name>Zn(2+)</name>
        <dbReference type="ChEBI" id="CHEBI:29105"/>
        <label>2</label>
    </ligand>
</feature>
<dbReference type="OrthoDB" id="9802248at2"/>
<proteinExistence type="inferred from homology"/>
<keyword evidence="5 7" id="KW-0378">Hydrolase</keyword>
<dbReference type="InterPro" id="IPR036866">
    <property type="entry name" value="RibonucZ/Hydroxyglut_hydro"/>
</dbReference>
<evidence type="ECO:0000256" key="6">
    <source>
        <dbReference type="ARBA" id="ARBA00022833"/>
    </source>
</evidence>
<dbReference type="HAMAP" id="MF_01374">
    <property type="entry name" value="Glyoxalase_2"/>
    <property type="match status" value="1"/>
</dbReference>
<sequence length="262" mass="29042">MLNIHAINAFDDNYIWLIEHKNIACVVDPGCASSVLNFLKSNPHITLGAILITHHHADHTGGINELQQAFAEKLQVYGPQNQIAGINHQLTPATELDRAQNLSIAPLGITAKVFATPGHTLDHLCYVIEDKLFCGDTLFSGGCGRLFEGTATQMHHSLSELAKLDDSTKVYCAHEYTLANLAFAKAIEPNNDDLMAYAKQAVTRRDNQLATIPTNIGVEKSINPFLRAHCETIWQHLQQEYSLTVNDPLQAFTSIRKLKDEF</sequence>
<keyword evidence="6 7" id="KW-0862">Zinc</keyword>
<feature type="binding site" evidence="7">
    <location>
        <position position="136"/>
    </location>
    <ligand>
        <name>Zn(2+)</name>
        <dbReference type="ChEBI" id="CHEBI:29105"/>
        <label>2</label>
    </ligand>
</feature>
<comment type="cofactor">
    <cofactor evidence="7">
        <name>Zn(2+)</name>
        <dbReference type="ChEBI" id="CHEBI:29105"/>
    </cofactor>
    <text evidence="7">Binds 2 Zn(2+) ions per subunit.</text>
</comment>
<feature type="domain" description="Metallo-beta-lactamase" evidence="8">
    <location>
        <begin position="12"/>
        <end position="174"/>
    </location>
</feature>
<dbReference type="Proteomes" id="UP000291106">
    <property type="component" value="Chromosome"/>
</dbReference>
<dbReference type="GO" id="GO:0046872">
    <property type="term" value="F:metal ion binding"/>
    <property type="evidence" value="ECO:0007669"/>
    <property type="project" value="UniProtKB-KW"/>
</dbReference>
<dbReference type="InterPro" id="IPR032282">
    <property type="entry name" value="HAGH_C"/>
</dbReference>
<comment type="pathway">
    <text evidence="2 7">Secondary metabolite metabolism; methylglyoxal degradation; (R)-lactate from methylglyoxal: step 2/2.</text>
</comment>
<dbReference type="EMBL" id="CP036200">
    <property type="protein sequence ID" value="QBF84708.1"/>
    <property type="molecule type" value="Genomic_DNA"/>
</dbReference>
<feature type="binding site" evidence="7">
    <location>
        <position position="119"/>
    </location>
    <ligand>
        <name>Zn(2+)</name>
        <dbReference type="ChEBI" id="CHEBI:29105"/>
        <label>1</label>
    </ligand>
</feature>
<dbReference type="SUPFAM" id="SSF56281">
    <property type="entry name" value="Metallo-hydrolase/oxidoreductase"/>
    <property type="match status" value="1"/>
</dbReference>
<dbReference type="EC" id="3.1.2.6" evidence="7"/>
<name>A0A411PMK1_9GAMM</name>
<protein>
    <recommendedName>
        <fullName evidence="7">Hydroxyacylglutathione hydrolase</fullName>
        <ecNumber evidence="7">3.1.2.6</ecNumber>
    </recommendedName>
    <alternativeName>
        <fullName evidence="7">Glyoxalase II</fullName>
        <shortName evidence="7">Glx II</shortName>
    </alternativeName>
</protein>
<dbReference type="InterPro" id="IPR001279">
    <property type="entry name" value="Metallo-B-lactamas"/>
</dbReference>
<dbReference type="GO" id="GO:0004416">
    <property type="term" value="F:hydroxyacylglutathione hydrolase activity"/>
    <property type="evidence" value="ECO:0007669"/>
    <property type="project" value="UniProtKB-UniRule"/>
</dbReference>
<evidence type="ECO:0000256" key="3">
    <source>
        <dbReference type="ARBA" id="ARBA00006759"/>
    </source>
</evidence>
<dbReference type="InterPro" id="IPR035680">
    <property type="entry name" value="Clx_II_MBL"/>
</dbReference>
<dbReference type="UniPathway" id="UPA00619">
    <property type="reaction ID" value="UER00676"/>
</dbReference>
<evidence type="ECO:0000256" key="1">
    <source>
        <dbReference type="ARBA" id="ARBA00001623"/>
    </source>
</evidence>
<feature type="binding site" evidence="7">
    <location>
        <position position="59"/>
    </location>
    <ligand>
        <name>Zn(2+)</name>
        <dbReference type="ChEBI" id="CHEBI:29105"/>
        <label>2</label>
    </ligand>
</feature>
<dbReference type="Pfam" id="PF16123">
    <property type="entry name" value="HAGH_C"/>
    <property type="match status" value="1"/>
</dbReference>
<keyword evidence="10" id="KW-1185">Reference proteome</keyword>
<dbReference type="AlphaFoldDB" id="A0A411PMK1"/>
<evidence type="ECO:0000256" key="5">
    <source>
        <dbReference type="ARBA" id="ARBA00022801"/>
    </source>
</evidence>
<keyword evidence="4 7" id="KW-0479">Metal-binding</keyword>
<dbReference type="SMART" id="SM00849">
    <property type="entry name" value="Lactamase_B"/>
    <property type="match status" value="1"/>
</dbReference>
<organism evidence="9 10">
    <name type="scientific">Shewanella maritima</name>
    <dbReference type="NCBI Taxonomy" id="2520507"/>
    <lineage>
        <taxon>Bacteria</taxon>
        <taxon>Pseudomonadati</taxon>
        <taxon>Pseudomonadota</taxon>
        <taxon>Gammaproteobacteria</taxon>
        <taxon>Alteromonadales</taxon>
        <taxon>Shewanellaceae</taxon>
        <taxon>Shewanella</taxon>
    </lineage>
</organism>
<dbReference type="CDD" id="cd07723">
    <property type="entry name" value="hydroxyacylglutathione_hydrolase_MBL-fold"/>
    <property type="match status" value="1"/>
</dbReference>
<evidence type="ECO:0000259" key="8">
    <source>
        <dbReference type="SMART" id="SM00849"/>
    </source>
</evidence>
<dbReference type="PANTHER" id="PTHR43705">
    <property type="entry name" value="HYDROXYACYLGLUTATHIONE HYDROLASE"/>
    <property type="match status" value="1"/>
</dbReference>
<comment type="similarity">
    <text evidence="3 7">Belongs to the metallo-beta-lactamase superfamily. Glyoxalase II family.</text>
</comment>
<dbReference type="RefSeq" id="WP_130603083.1">
    <property type="nucleotide sequence ID" value="NZ_CP036200.1"/>
</dbReference>
<evidence type="ECO:0000256" key="4">
    <source>
        <dbReference type="ARBA" id="ARBA00022723"/>
    </source>
</evidence>
<dbReference type="Pfam" id="PF00753">
    <property type="entry name" value="Lactamase_B"/>
    <property type="match status" value="1"/>
</dbReference>
<dbReference type="PIRSF" id="PIRSF005457">
    <property type="entry name" value="Glx"/>
    <property type="match status" value="1"/>
</dbReference>
<reference evidence="9 10" key="1">
    <citation type="submission" date="2019-02" db="EMBL/GenBank/DDBJ databases">
        <title>Shewanella sp. D4-2 isolated from Dokdo Island.</title>
        <authorList>
            <person name="Baek K."/>
        </authorList>
    </citation>
    <scope>NUCLEOTIDE SEQUENCE [LARGE SCALE GENOMIC DNA]</scope>
    <source>
        <strain evidence="9 10">D4-2</strain>
    </source>
</reference>
<comment type="catalytic activity">
    <reaction evidence="1 7">
        <text>an S-(2-hydroxyacyl)glutathione + H2O = a 2-hydroxy carboxylate + glutathione + H(+)</text>
        <dbReference type="Rhea" id="RHEA:21864"/>
        <dbReference type="ChEBI" id="CHEBI:15377"/>
        <dbReference type="ChEBI" id="CHEBI:15378"/>
        <dbReference type="ChEBI" id="CHEBI:57925"/>
        <dbReference type="ChEBI" id="CHEBI:58896"/>
        <dbReference type="ChEBI" id="CHEBI:71261"/>
        <dbReference type="EC" id="3.1.2.6"/>
    </reaction>
</comment>
<feature type="binding site" evidence="7">
    <location>
        <position position="58"/>
    </location>
    <ligand>
        <name>Zn(2+)</name>
        <dbReference type="ChEBI" id="CHEBI:29105"/>
        <label>2</label>
    </ligand>
</feature>
<evidence type="ECO:0000256" key="2">
    <source>
        <dbReference type="ARBA" id="ARBA00004963"/>
    </source>
</evidence>
<feature type="binding site" evidence="7">
    <location>
        <position position="56"/>
    </location>
    <ligand>
        <name>Zn(2+)</name>
        <dbReference type="ChEBI" id="CHEBI:29105"/>
        <label>1</label>
    </ligand>
</feature>
<feature type="binding site" evidence="7">
    <location>
        <position position="136"/>
    </location>
    <ligand>
        <name>Zn(2+)</name>
        <dbReference type="ChEBI" id="CHEBI:29105"/>
        <label>1</label>
    </ligand>
</feature>
<dbReference type="PANTHER" id="PTHR43705:SF1">
    <property type="entry name" value="HYDROXYACYLGLUTATHIONE HYDROLASE GLOB"/>
    <property type="match status" value="1"/>
</dbReference>
<evidence type="ECO:0000256" key="7">
    <source>
        <dbReference type="HAMAP-Rule" id="MF_01374"/>
    </source>
</evidence>
<dbReference type="Gene3D" id="3.60.15.10">
    <property type="entry name" value="Ribonuclease Z/Hydroxyacylglutathione hydrolase-like"/>
    <property type="match status" value="1"/>
</dbReference>
<dbReference type="GO" id="GO:0019243">
    <property type="term" value="P:methylglyoxal catabolic process to D-lactate via S-lactoyl-glutathione"/>
    <property type="evidence" value="ECO:0007669"/>
    <property type="project" value="UniProtKB-UniRule"/>
</dbReference>
<evidence type="ECO:0000313" key="9">
    <source>
        <dbReference type="EMBL" id="QBF84708.1"/>
    </source>
</evidence>
<dbReference type="NCBIfam" id="TIGR03413">
    <property type="entry name" value="GSH_gloB"/>
    <property type="match status" value="1"/>
</dbReference>
<dbReference type="KEGG" id="smai:EXU30_20050"/>
<comment type="subunit">
    <text evidence="7">Monomer.</text>
</comment>
<gene>
    <name evidence="7 9" type="primary">gloB</name>
    <name evidence="9" type="ORF">EXU30_20050</name>
</gene>
<dbReference type="InterPro" id="IPR017782">
    <property type="entry name" value="Hydroxyacylglutathione_Hdrlase"/>
</dbReference>